<evidence type="ECO:0000313" key="1">
    <source>
        <dbReference type="EMBL" id="CAF1241698.1"/>
    </source>
</evidence>
<evidence type="ECO:0000313" key="2">
    <source>
        <dbReference type="EMBL" id="CAF3908576.1"/>
    </source>
</evidence>
<dbReference type="AlphaFoldDB" id="A0A814ZCB6"/>
<dbReference type="EMBL" id="CAJNOT010001731">
    <property type="protein sequence ID" value="CAF1241698.1"/>
    <property type="molecule type" value="Genomic_DNA"/>
</dbReference>
<sequence>MTTSYLNPTLVIDRHNIISKEQQSIIYGLSTTEVRNEEILSQKFDQLSPFKNVQTKKKSSSTNKKIEQYQRQLHMKTNRLIGYTGNLKCTIEKFVQQGLQTLCLEINQQITSVQYDYTDTLLKHAFFAQNPNHNQIKIIKRLCKLKYDQEMTKHEMNFLKQQIPIYLASHQFEHESIAQSSLINSISGQRMRENLYQQ</sequence>
<dbReference type="EMBL" id="CAJOBD010002793">
    <property type="protein sequence ID" value="CAF3908576.1"/>
    <property type="molecule type" value="Genomic_DNA"/>
</dbReference>
<comment type="caution">
    <text evidence="1">The sequence shown here is derived from an EMBL/GenBank/DDBJ whole genome shotgun (WGS) entry which is preliminary data.</text>
</comment>
<proteinExistence type="predicted"/>
<dbReference type="Proteomes" id="UP000663864">
    <property type="component" value="Unassembled WGS sequence"/>
</dbReference>
<reference evidence="1" key="1">
    <citation type="submission" date="2021-02" db="EMBL/GenBank/DDBJ databases">
        <authorList>
            <person name="Nowell W R."/>
        </authorList>
    </citation>
    <scope>NUCLEOTIDE SEQUENCE</scope>
</reference>
<organism evidence="1 3">
    <name type="scientific">Rotaria sordida</name>
    <dbReference type="NCBI Taxonomy" id="392033"/>
    <lineage>
        <taxon>Eukaryota</taxon>
        <taxon>Metazoa</taxon>
        <taxon>Spiralia</taxon>
        <taxon>Gnathifera</taxon>
        <taxon>Rotifera</taxon>
        <taxon>Eurotatoria</taxon>
        <taxon>Bdelloidea</taxon>
        <taxon>Philodinida</taxon>
        <taxon>Philodinidae</taxon>
        <taxon>Rotaria</taxon>
    </lineage>
</organism>
<gene>
    <name evidence="2" type="ORF">JBS370_LOCUS21272</name>
    <name evidence="1" type="ORF">ZHD862_LOCUS24914</name>
</gene>
<accession>A0A814ZCB6</accession>
<protein>
    <submittedName>
        <fullName evidence="1">Uncharacterized protein</fullName>
    </submittedName>
</protein>
<evidence type="ECO:0000313" key="3">
    <source>
        <dbReference type="Proteomes" id="UP000663864"/>
    </source>
</evidence>
<name>A0A814ZCB6_9BILA</name>
<dbReference type="Proteomes" id="UP000663836">
    <property type="component" value="Unassembled WGS sequence"/>
</dbReference>